<name>A0A8H2PH30_MYCMU</name>
<keyword evidence="5 9" id="KW-1133">Transmembrane helix</keyword>
<dbReference type="NCBIfam" id="NF009915">
    <property type="entry name" value="PRK13375.1"/>
    <property type="match status" value="1"/>
</dbReference>
<evidence type="ECO:0000256" key="4">
    <source>
        <dbReference type="ARBA" id="ARBA00022692"/>
    </source>
</evidence>
<feature type="transmembrane region" description="Helical" evidence="9">
    <location>
        <begin position="436"/>
        <end position="456"/>
    </location>
</feature>
<feature type="transmembrane region" description="Helical" evidence="9">
    <location>
        <begin position="245"/>
        <end position="264"/>
    </location>
</feature>
<protein>
    <submittedName>
        <fullName evidence="11">DUF2029 domain-containing protein</fullName>
    </submittedName>
    <submittedName>
        <fullName evidence="10">Mannosyltransferase</fullName>
    </submittedName>
</protein>
<organism evidence="11">
    <name type="scientific">Mycolicibacterium mucogenicum DSM 44124</name>
    <dbReference type="NCBI Taxonomy" id="1226753"/>
    <lineage>
        <taxon>Bacteria</taxon>
        <taxon>Bacillati</taxon>
        <taxon>Actinomycetota</taxon>
        <taxon>Actinomycetes</taxon>
        <taxon>Mycobacteriales</taxon>
        <taxon>Mycobacteriaceae</taxon>
        <taxon>Mycolicibacterium</taxon>
    </lineage>
</organism>
<keyword evidence="4 9" id="KW-0812">Transmembrane</keyword>
<comment type="subcellular location">
    <subcellularLocation>
        <location evidence="1">Cell membrane</location>
        <topology evidence="1">Multi-pass membrane protein</topology>
    </subcellularLocation>
</comment>
<keyword evidence="12" id="KW-1185">Reference proteome</keyword>
<evidence type="ECO:0000256" key="9">
    <source>
        <dbReference type="SAM" id="Phobius"/>
    </source>
</evidence>
<dbReference type="GO" id="GO:0005886">
    <property type="term" value="C:plasma membrane"/>
    <property type="evidence" value="ECO:0007669"/>
    <property type="project" value="UniProtKB-SubCell"/>
</dbReference>
<dbReference type="Proteomes" id="UP000309231">
    <property type="component" value="Chromosome"/>
</dbReference>
<evidence type="ECO:0000313" key="11">
    <source>
        <dbReference type="EMBL" id="TLH53284.1"/>
    </source>
</evidence>
<evidence type="ECO:0000256" key="6">
    <source>
        <dbReference type="ARBA" id="ARBA00023136"/>
    </source>
</evidence>
<dbReference type="Pfam" id="PF09594">
    <property type="entry name" value="GT87"/>
    <property type="match status" value="1"/>
</dbReference>
<gene>
    <name evidence="11" type="primary">pimE</name>
    <name evidence="10" type="ORF">C1S78_013770</name>
    <name evidence="11" type="ORF">C1S78_13725</name>
</gene>
<feature type="transmembrane region" description="Helical" evidence="9">
    <location>
        <begin position="271"/>
        <end position="292"/>
    </location>
</feature>
<evidence type="ECO:0000256" key="2">
    <source>
        <dbReference type="ARBA" id="ARBA00022475"/>
    </source>
</evidence>
<feature type="transmembrane region" description="Helical" evidence="9">
    <location>
        <begin position="182"/>
        <end position="208"/>
    </location>
</feature>
<feature type="transmembrane region" description="Helical" evidence="9">
    <location>
        <begin position="364"/>
        <end position="384"/>
    </location>
</feature>
<reference evidence="10 12" key="2">
    <citation type="journal article" date="2019" name="BMC Evol. Biol.">
        <title>Comparative genomics of Mycobacterium mucogenicum and Mycobacterium neoaurum clade members emphasizing tRNA and non-coding RNA.</title>
        <authorList>
            <person name="Behra P.R.K."/>
            <person name="Pettersson B.M.F."/>
            <person name="Das S."/>
            <person name="Dasgupta S."/>
            <person name="Kirsebom L.A."/>
        </authorList>
    </citation>
    <scope>NUCLEOTIDE SEQUENCE [LARGE SCALE GENOMIC DNA]</scope>
    <source>
        <strain evidence="10 12">DSM 44124</strain>
    </source>
</reference>
<feature type="transmembrane region" description="Helical" evidence="9">
    <location>
        <begin position="468"/>
        <end position="489"/>
    </location>
</feature>
<dbReference type="InterPro" id="IPR018584">
    <property type="entry name" value="GT87"/>
</dbReference>
<evidence type="ECO:0000256" key="3">
    <source>
        <dbReference type="ARBA" id="ARBA00022679"/>
    </source>
</evidence>
<dbReference type="AlphaFoldDB" id="A0A8H2PH30"/>
<evidence type="ECO:0000256" key="5">
    <source>
        <dbReference type="ARBA" id="ARBA00022989"/>
    </source>
</evidence>
<reference evidence="10 12" key="3">
    <citation type="journal article" date="2019" name="Sci. Rep.">
        <title>Insight into the biology of Mycobacterium mucogenicum and Mycobacterium neoaurum clade members.</title>
        <authorList>
            <person name="Behra P.R.K."/>
            <person name="Pettersson B.M.F."/>
            <person name="Ramesh M."/>
            <person name="Dasgupta S."/>
            <person name="Kirsebom L.A."/>
        </authorList>
    </citation>
    <scope>NUCLEOTIDE SEQUENCE [LARGE SCALE GENOMIC DNA]</scope>
    <source>
        <strain evidence="10 12">DSM 44124</strain>
    </source>
</reference>
<feature type="transmembrane region" description="Helical" evidence="9">
    <location>
        <begin position="396"/>
        <end position="424"/>
    </location>
</feature>
<dbReference type="KEGG" id="mmuc:C1S78_013770"/>
<feature type="transmembrane region" description="Helical" evidence="9">
    <location>
        <begin position="298"/>
        <end position="319"/>
    </location>
</feature>
<keyword evidence="2" id="KW-1003">Cell membrane</keyword>
<dbReference type="EMBL" id="CP062008">
    <property type="protein sequence ID" value="QPG71907.1"/>
    <property type="molecule type" value="Genomic_DNA"/>
</dbReference>
<feature type="transmembrane region" description="Helical" evidence="9">
    <location>
        <begin position="116"/>
        <end position="137"/>
    </location>
</feature>
<comment type="similarity">
    <text evidence="7">Belongs to the glycosyltransferase 87 family.</text>
</comment>
<keyword evidence="3 10" id="KW-0808">Transferase</keyword>
<evidence type="ECO:0000256" key="8">
    <source>
        <dbReference type="SAM" id="MobiDB-lite"/>
    </source>
</evidence>
<evidence type="ECO:0000256" key="7">
    <source>
        <dbReference type="ARBA" id="ARBA00024033"/>
    </source>
</evidence>
<evidence type="ECO:0000313" key="10">
    <source>
        <dbReference type="EMBL" id="QPG71907.1"/>
    </source>
</evidence>
<feature type="transmembrane region" description="Helical" evidence="9">
    <location>
        <begin position="220"/>
        <end position="239"/>
    </location>
</feature>
<dbReference type="EMBL" id="POTL01000001">
    <property type="protein sequence ID" value="TLH53284.1"/>
    <property type="molecule type" value="Genomic_DNA"/>
</dbReference>
<keyword evidence="10" id="KW-0328">Glycosyltransferase</keyword>
<proteinExistence type="inferred from homology"/>
<evidence type="ECO:0000256" key="1">
    <source>
        <dbReference type="ARBA" id="ARBA00004651"/>
    </source>
</evidence>
<keyword evidence="6 9" id="KW-0472">Membrane</keyword>
<reference evidence="11" key="1">
    <citation type="submission" date="2018-01" db="EMBL/GenBank/DDBJ databases">
        <title>Comparative genomics of Mycobacterium mucogenicum and Mycobacterium neoaurum clade members emphasizing tRNA and non-coding RNA.</title>
        <authorList>
            <person name="Behra P.R.K."/>
            <person name="Pettersson B.M.F."/>
            <person name="Das S."/>
            <person name="Dasgupta S."/>
            <person name="Kirsebom L.A."/>
        </authorList>
    </citation>
    <scope>NUCLEOTIDE SEQUENCE</scope>
    <source>
        <strain evidence="11">DSM 44124</strain>
    </source>
</reference>
<dbReference type="GO" id="GO:0016758">
    <property type="term" value="F:hexosyltransferase activity"/>
    <property type="evidence" value="ECO:0007669"/>
    <property type="project" value="InterPro"/>
</dbReference>
<accession>A0A8H2PH30</accession>
<feature type="region of interest" description="Disordered" evidence="8">
    <location>
        <begin position="14"/>
        <end position="37"/>
    </location>
</feature>
<sequence>MARGTWRPVVVVGVGGHHAGGRTEHAGATAGQPLGDQPPLVRGVGRTDLSDPHAGHPGVAGCHRSGCAPATAPADGYDGPRQLHPEDRIPDRYSRPVTAGPASITRPALSRWQTRAPLILAVSAILRVASTMGYYVVKGDAFFDLRVYVLGGSALTHPGSLYDFFYVDPTKGEHLPFTYPPFAAIVFAPLHFAPFGVVAFAWQVALIAAVYATVRLCQRFIGGGSARVAMLWTAGAIWMEAPGSSIQSGQIGIFLMLAVLYAAYDSRWWLSGLLIGVGAGIKLTPAITGFYFVGVRRWGTALFSAVVFFGTVGLAYLLLPDETRRYFPHQMAEAGKTLPVGSAWNQSWQGGLSRIAGHDVGMSPLVVGAIVGTAVLAVLAFRALGGEHDRLGSLLVVQLFGLLAEPVSWTHHWVWVLPLIIWLLYGSWRERPGARFLGWGWTVLMVLSVPSLLSFAQPNIWQISRPWYLAWGELVYIVAAVATMAWITWTGRRGEVTHRA</sequence>
<evidence type="ECO:0000313" key="12">
    <source>
        <dbReference type="Proteomes" id="UP000309231"/>
    </source>
</evidence>